<dbReference type="RefSeq" id="WP_178010804.1">
    <property type="nucleotide sequence ID" value="NZ_CP058316.1"/>
</dbReference>
<proteinExistence type="predicted"/>
<feature type="region of interest" description="Disordered" evidence="1">
    <location>
        <begin position="429"/>
        <end position="568"/>
    </location>
</feature>
<gene>
    <name evidence="3" type="ORF">HW566_04575</name>
</gene>
<dbReference type="Pfam" id="PF12872">
    <property type="entry name" value="OST-HTH"/>
    <property type="match status" value="1"/>
</dbReference>
<dbReference type="AlphaFoldDB" id="A0A7D5JCQ1"/>
<dbReference type="Gene3D" id="3.40.50.1010">
    <property type="entry name" value="5'-nuclease"/>
    <property type="match status" value="1"/>
</dbReference>
<feature type="compositionally biased region" description="Low complexity" evidence="1">
    <location>
        <begin position="238"/>
        <end position="250"/>
    </location>
</feature>
<feature type="region of interest" description="Disordered" evidence="1">
    <location>
        <begin position="231"/>
        <end position="408"/>
    </location>
</feature>
<organism evidence="3 4">
    <name type="scientific">Microbacterium oleivorans</name>
    <dbReference type="NCBI Taxonomy" id="273677"/>
    <lineage>
        <taxon>Bacteria</taxon>
        <taxon>Bacillati</taxon>
        <taxon>Actinomycetota</taxon>
        <taxon>Actinomycetes</taxon>
        <taxon>Micrococcales</taxon>
        <taxon>Microbacteriaceae</taxon>
        <taxon>Microbacterium</taxon>
    </lineage>
</organism>
<dbReference type="CDD" id="cd10146">
    <property type="entry name" value="LabA_like_C"/>
    <property type="match status" value="1"/>
</dbReference>
<feature type="compositionally biased region" description="Basic residues" evidence="1">
    <location>
        <begin position="552"/>
        <end position="561"/>
    </location>
</feature>
<evidence type="ECO:0000313" key="3">
    <source>
        <dbReference type="EMBL" id="QLD11120.1"/>
    </source>
</evidence>
<feature type="compositionally biased region" description="Low complexity" evidence="1">
    <location>
        <begin position="292"/>
        <end position="338"/>
    </location>
</feature>
<feature type="compositionally biased region" description="Basic residues" evidence="1">
    <location>
        <begin position="473"/>
        <end position="484"/>
    </location>
</feature>
<feature type="compositionally biased region" description="Low complexity" evidence="1">
    <location>
        <begin position="357"/>
        <end position="381"/>
    </location>
</feature>
<dbReference type="Gene3D" id="3.30.420.610">
    <property type="entry name" value="LOTUS domain-like"/>
    <property type="match status" value="1"/>
</dbReference>
<evidence type="ECO:0000313" key="4">
    <source>
        <dbReference type="Proteomes" id="UP000509638"/>
    </source>
</evidence>
<dbReference type="GO" id="GO:0004540">
    <property type="term" value="F:RNA nuclease activity"/>
    <property type="evidence" value="ECO:0007669"/>
    <property type="project" value="InterPro"/>
</dbReference>
<feature type="compositionally biased region" description="Low complexity" evidence="1">
    <location>
        <begin position="485"/>
        <end position="551"/>
    </location>
</feature>
<dbReference type="InterPro" id="IPR021139">
    <property type="entry name" value="NYN"/>
</dbReference>
<name>A0A7D5JCQ1_9MICO</name>
<accession>A0A7D5JCQ1</accession>
<evidence type="ECO:0000259" key="2">
    <source>
        <dbReference type="PROSITE" id="PS51644"/>
    </source>
</evidence>
<dbReference type="CDD" id="cd11297">
    <property type="entry name" value="PIN_LabA-like_N_1"/>
    <property type="match status" value="1"/>
</dbReference>
<reference evidence="3 4" key="1">
    <citation type="submission" date="2020-06" db="EMBL/GenBank/DDBJ databases">
        <authorList>
            <person name="Jo H."/>
        </authorList>
    </citation>
    <scope>NUCLEOTIDE SEQUENCE [LARGE SCALE GENOMIC DNA]</scope>
    <source>
        <strain evidence="3 4">I46</strain>
    </source>
</reference>
<dbReference type="Pfam" id="PF01936">
    <property type="entry name" value="NYN"/>
    <property type="match status" value="1"/>
</dbReference>
<dbReference type="PANTHER" id="PTHR35811">
    <property type="entry name" value="SLR1870 PROTEIN"/>
    <property type="match status" value="1"/>
</dbReference>
<feature type="domain" description="HTH OST-type" evidence="2">
    <location>
        <begin position="168"/>
        <end position="243"/>
    </location>
</feature>
<feature type="compositionally biased region" description="Low complexity" evidence="1">
    <location>
        <begin position="444"/>
        <end position="468"/>
    </location>
</feature>
<protein>
    <submittedName>
        <fullName evidence="3">NYN domain-containing protein</fullName>
    </submittedName>
</protein>
<dbReference type="InterPro" id="IPR025605">
    <property type="entry name" value="OST-HTH/LOTUS_dom"/>
</dbReference>
<sequence length="568" mass="56425">MSQQSDLLAVLVDADNVSPSRIGGVLAEIATYGTASVKRVYGDWTKSQLRGWKDAASAHVIQPMQQFDNTTGKNATDSALIIDAMDLLYTRRFQGFCIVSSDSDFTRLASRIREEGVTVYGFGERKTPEAFRNACDQFTYLEVLGVVDEPDAAPSTTSARWSSAALRADAKLVSLLRGSVENASADDGWADLGTVGQLMRKQQPDFDPRNWGYAKLSDLLKAVGLFTIESKPGGMSLRPKASKTTKAATGGTDGEDDAAPDAAAPERASKRAPKKRATPRGSGDEGADAARQDATGTAAASAPADPTGSSDGAVVEAEASAGTAGTGDATASDAGATSRPRKKSTRPTAAERASVRGAAPSAADAESGGAAPASDATPSDAEVTADSSAPRASSGTVSGSRGGRAGRPIEQLTLGAALDAALDAVSNAARGNAASVSADGAESAPDAESGAGEPGAAAPGADETGATASAATRPKRASRGRAKKPTAAPASDASTAPDAPAGAASTVTASTAPADSGSPGSASASASAGSADAGAADAGSAPVDGDGSAPVARKRAPRRASRPGTAAS</sequence>
<dbReference type="Proteomes" id="UP000509638">
    <property type="component" value="Chromosome"/>
</dbReference>
<dbReference type="PANTHER" id="PTHR35811:SF1">
    <property type="entry name" value="HTH OST-TYPE DOMAIN-CONTAINING PROTEIN"/>
    <property type="match status" value="1"/>
</dbReference>
<evidence type="ECO:0000256" key="1">
    <source>
        <dbReference type="SAM" id="MobiDB-lite"/>
    </source>
</evidence>
<dbReference type="PROSITE" id="PS51644">
    <property type="entry name" value="HTH_OST"/>
    <property type="match status" value="1"/>
</dbReference>
<dbReference type="EMBL" id="CP058316">
    <property type="protein sequence ID" value="QLD11120.1"/>
    <property type="molecule type" value="Genomic_DNA"/>
</dbReference>
<dbReference type="InterPro" id="IPR041966">
    <property type="entry name" value="LOTUS-like"/>
</dbReference>